<evidence type="ECO:0000313" key="1">
    <source>
        <dbReference type="EMBL" id="JAH15333.1"/>
    </source>
</evidence>
<reference evidence="1" key="1">
    <citation type="submission" date="2014-11" db="EMBL/GenBank/DDBJ databases">
        <authorList>
            <person name="Amaro Gonzalez C."/>
        </authorList>
    </citation>
    <scope>NUCLEOTIDE SEQUENCE</scope>
</reference>
<reference evidence="1" key="2">
    <citation type="journal article" date="2015" name="Fish Shellfish Immunol.">
        <title>Early steps in the European eel (Anguilla anguilla)-Vibrio vulnificus interaction in the gills: Role of the RtxA13 toxin.</title>
        <authorList>
            <person name="Callol A."/>
            <person name="Pajuelo D."/>
            <person name="Ebbesson L."/>
            <person name="Teles M."/>
            <person name="MacKenzie S."/>
            <person name="Amaro C."/>
        </authorList>
    </citation>
    <scope>NUCLEOTIDE SEQUENCE</scope>
</reference>
<dbReference type="AlphaFoldDB" id="A0A0E9QGW0"/>
<accession>A0A0E9QGW0</accession>
<organism evidence="1">
    <name type="scientific">Anguilla anguilla</name>
    <name type="common">European freshwater eel</name>
    <name type="synonym">Muraena anguilla</name>
    <dbReference type="NCBI Taxonomy" id="7936"/>
    <lineage>
        <taxon>Eukaryota</taxon>
        <taxon>Metazoa</taxon>
        <taxon>Chordata</taxon>
        <taxon>Craniata</taxon>
        <taxon>Vertebrata</taxon>
        <taxon>Euteleostomi</taxon>
        <taxon>Actinopterygii</taxon>
        <taxon>Neopterygii</taxon>
        <taxon>Teleostei</taxon>
        <taxon>Anguilliformes</taxon>
        <taxon>Anguillidae</taxon>
        <taxon>Anguilla</taxon>
    </lineage>
</organism>
<dbReference type="EMBL" id="GBXM01093244">
    <property type="protein sequence ID" value="JAH15333.1"/>
    <property type="molecule type" value="Transcribed_RNA"/>
</dbReference>
<sequence length="57" mass="7040">MLRQIRTAKFPYKYSIYNLFISLRLIHYYNYLHWAYLQGPSFLSFSNRDRRMGTLSQ</sequence>
<protein>
    <submittedName>
        <fullName evidence="1">Uncharacterized protein</fullName>
    </submittedName>
</protein>
<name>A0A0E9QGW0_ANGAN</name>
<proteinExistence type="predicted"/>